<evidence type="ECO:0000313" key="7">
    <source>
        <dbReference type="EMBL" id="KAB7834448.1"/>
    </source>
</evidence>
<evidence type="ECO:0000256" key="6">
    <source>
        <dbReference type="SAM" id="SignalP"/>
    </source>
</evidence>
<keyword evidence="4" id="KW-0611">Plant defense</keyword>
<evidence type="ECO:0000256" key="5">
    <source>
        <dbReference type="ARBA" id="ARBA00023193"/>
    </source>
</evidence>
<dbReference type="AlphaFoldDB" id="A0A5N5VZQ1"/>
<keyword evidence="2" id="KW-0800">Toxin</keyword>
<protein>
    <submittedName>
        <fullName evidence="7">Uncharacterized protein</fullName>
    </submittedName>
</protein>
<dbReference type="Proteomes" id="UP000327000">
    <property type="component" value="Unassembled WGS sequence"/>
</dbReference>
<evidence type="ECO:0000256" key="4">
    <source>
        <dbReference type="ARBA" id="ARBA00022821"/>
    </source>
</evidence>
<gene>
    <name evidence="7" type="ORF">FRZ00_29320</name>
</gene>
<dbReference type="OrthoDB" id="4045103at2"/>
<sequence length="308" mass="33936">MRKSRLTRSLLLSGVGLAMAVTGTLTTAGTAEARTEWRHMSHVYVDLADEGASDHQRDAYSAFVQSLRNAAAGYNTQETQLENVGIIQASLTAPDDRGNRHQVRIWINPSNLYVWGFSTESGTTYQFNDINGALGSRLAETTTPRPDVNTNVQTLNFGSNYNSLSGTAGRGREAMTISYNDIRASLVQLATVNNPNSGNERQNTARSLSLVVQMLSEAARFNDVEGTFRTAMGTWEFQYGLPHQQQELENSWDSLSEYYQRVSAGQNATAPFIPSIGTVNGLDQVRRYLRLALGSTNMANGNWNHDEL</sequence>
<evidence type="ECO:0000256" key="3">
    <source>
        <dbReference type="ARBA" id="ARBA00022801"/>
    </source>
</evidence>
<dbReference type="PANTHER" id="PTHR33453:SF34">
    <property type="entry name" value="RIBOSOME-INACTIVATING PROTEIN"/>
    <property type="match status" value="1"/>
</dbReference>
<dbReference type="GO" id="GO:0017148">
    <property type="term" value="P:negative regulation of translation"/>
    <property type="evidence" value="ECO:0007669"/>
    <property type="project" value="UniProtKB-KW"/>
</dbReference>
<dbReference type="InterPro" id="IPR001574">
    <property type="entry name" value="Ribosome_inactivat_prot"/>
</dbReference>
<dbReference type="EMBL" id="VOKX01000115">
    <property type="protein sequence ID" value="KAB7834448.1"/>
    <property type="molecule type" value="Genomic_DNA"/>
</dbReference>
<keyword evidence="5" id="KW-0652">Protein synthesis inhibitor</keyword>
<reference evidence="7 8" key="1">
    <citation type="journal article" date="2019" name="Microb. Cell Fact.">
        <title>Exploring novel herbicidin analogues by transcriptional regulator overexpression and MS/MS molecular networking.</title>
        <authorList>
            <person name="Shi Y."/>
            <person name="Gu R."/>
            <person name="Li Y."/>
            <person name="Wang X."/>
            <person name="Ren W."/>
            <person name="Li X."/>
            <person name="Wang L."/>
            <person name="Xie Y."/>
            <person name="Hong B."/>
        </authorList>
    </citation>
    <scope>NUCLEOTIDE SEQUENCE [LARGE SCALE GENOMIC DNA]</scope>
    <source>
        <strain evidence="7 8">US-43</strain>
    </source>
</reference>
<accession>A0A5N5VZQ1</accession>
<keyword evidence="8" id="KW-1185">Reference proteome</keyword>
<dbReference type="InterPro" id="IPR017989">
    <property type="entry name" value="Ribosome_inactivat_1/2"/>
</dbReference>
<feature type="signal peptide" evidence="6">
    <location>
        <begin position="1"/>
        <end position="20"/>
    </location>
</feature>
<dbReference type="RefSeq" id="WP_004946237.1">
    <property type="nucleotide sequence ID" value="NZ_JBFADJ010000022.1"/>
</dbReference>
<name>A0A5N5VZQ1_STRMB</name>
<dbReference type="PANTHER" id="PTHR33453">
    <property type="match status" value="1"/>
</dbReference>
<organism evidence="7 8">
    <name type="scientific">Streptomyces mobaraensis</name>
    <name type="common">Streptoverticillium mobaraense</name>
    <dbReference type="NCBI Taxonomy" id="35621"/>
    <lineage>
        <taxon>Bacteria</taxon>
        <taxon>Bacillati</taxon>
        <taxon>Actinomycetota</taxon>
        <taxon>Actinomycetes</taxon>
        <taxon>Kitasatosporales</taxon>
        <taxon>Streptomycetaceae</taxon>
        <taxon>Streptomyces</taxon>
    </lineage>
</organism>
<comment type="catalytic activity">
    <reaction evidence="1">
        <text>Endohydrolysis of the N-glycosidic bond at one specific adenosine on the 28S rRNA.</text>
        <dbReference type="EC" id="3.2.2.22"/>
    </reaction>
</comment>
<dbReference type="Pfam" id="PF00161">
    <property type="entry name" value="RIP"/>
    <property type="match status" value="1"/>
</dbReference>
<evidence type="ECO:0000256" key="2">
    <source>
        <dbReference type="ARBA" id="ARBA00022656"/>
    </source>
</evidence>
<dbReference type="InterPro" id="IPR017988">
    <property type="entry name" value="Ribosome_inactivat_prot_CS"/>
</dbReference>
<keyword evidence="6" id="KW-0732">Signal</keyword>
<comment type="caution">
    <text evidence="7">The sequence shown here is derived from an EMBL/GenBank/DDBJ whole genome shotgun (WGS) entry which is preliminary data.</text>
</comment>
<keyword evidence="3" id="KW-0378">Hydrolase</keyword>
<evidence type="ECO:0000313" key="8">
    <source>
        <dbReference type="Proteomes" id="UP000327000"/>
    </source>
</evidence>
<dbReference type="InterPro" id="IPR016138">
    <property type="entry name" value="Ribosome_inactivat_prot_sub1"/>
</dbReference>
<evidence type="ECO:0000256" key="1">
    <source>
        <dbReference type="ARBA" id="ARBA00000237"/>
    </source>
</evidence>
<dbReference type="SUPFAM" id="SSF56371">
    <property type="entry name" value="Ribosome inactivating proteins (RIP)"/>
    <property type="match status" value="1"/>
</dbReference>
<dbReference type="PROSITE" id="PS00275">
    <property type="entry name" value="SHIGA_RICIN"/>
    <property type="match status" value="1"/>
</dbReference>
<dbReference type="PRINTS" id="PR00396">
    <property type="entry name" value="SHIGARICIN"/>
</dbReference>
<proteinExistence type="predicted"/>
<feature type="chain" id="PRO_5024853840" evidence="6">
    <location>
        <begin position="21"/>
        <end position="308"/>
    </location>
</feature>
<dbReference type="Gene3D" id="3.40.420.10">
    <property type="entry name" value="Ricin (A subunit), domain 1"/>
    <property type="match status" value="1"/>
</dbReference>
<dbReference type="InterPro" id="IPR036041">
    <property type="entry name" value="Ribosome-inact_prot_sf"/>
</dbReference>
<dbReference type="GO" id="GO:0030598">
    <property type="term" value="F:rRNA N-glycosylase activity"/>
    <property type="evidence" value="ECO:0007669"/>
    <property type="project" value="UniProtKB-EC"/>
</dbReference>
<dbReference type="GO" id="GO:0090729">
    <property type="term" value="F:toxin activity"/>
    <property type="evidence" value="ECO:0007669"/>
    <property type="project" value="UniProtKB-KW"/>
</dbReference>